<dbReference type="EMBL" id="POTC01000010">
    <property type="protein sequence ID" value="POF63236.1"/>
    <property type="molecule type" value="Genomic_DNA"/>
</dbReference>
<dbReference type="Pfam" id="PF19898">
    <property type="entry name" value="DUF6371"/>
    <property type="match status" value="1"/>
</dbReference>
<keyword evidence="5" id="KW-1185">Reference proteome</keyword>
<proteinExistence type="predicted"/>
<evidence type="ECO:0000259" key="3">
    <source>
        <dbReference type="Pfam" id="PF19898"/>
    </source>
</evidence>
<dbReference type="OrthoDB" id="784829at2"/>
<feature type="region of interest" description="Disordered" evidence="1">
    <location>
        <begin position="743"/>
        <end position="765"/>
    </location>
</feature>
<sequence length="846" mass="91132">MTGITSEASSLPAMACLSGAAPLAPLTDEEKAKAQTIGGPSGEQWEPITPAPCEPELPRGASSLWVYRDAEGRPLCARFRKEREDGGKDILPLSYGRRVWTDSKGNRHDGTGWHWKQGRKPLPLYGLDKLAASTDVPVLLVEGEKTADAAGRLFPDYVVMTSQGGSKAAANNDWSPLAGRSVTIWPDNDDAGSGYADAVIAALEDAGAAVVRTVAVPDNLPPGWDLADDVPDDLTGGGETSDVDFLRPYLDQATPAVANVRMPHGYSMERGGLYFTEEQGGDLPPKKFWICIPFNVIAETRDVDGNGWGVLISWLDPDGRPHQWALPRRMVHGDGKDIAGELEDAGFGCAVSGTRFLRQFFSSVHTVRRLRCVDKSGWYHDNGNATFVLPNGVTVGAGRRDVVFQTTRMARGAEYGTGGTLADWQRDIAAYAVGNSRLAFSLSVAFCGPLLDLMGEQSGGFHIVGKSQSGKSTSLFAAGSVWGKGDRDGQVRSWRGTSNGTEGIASETSDTLLVLDEMGQANSREVGEITYMLANNSGKQRAGRNGEARARKSWRVLFLSTGEITLATKMGEAGQRPMAGQEVRLVNVQADAGAGMGLFENLHDMASPGDLADHIRRAARTSYGTASRAWLQALVLDRNEDEAALTDTIKQIVARFEEQALPDAAPVDGQVRSVVRRFGLVAAAGEMATAYGVLPWQRGEATRAALVCFRSWLDERGGTQAAEDRTAIEQVRLFIEEHGESRFTLLGGPDGDGDDSRSRTRDRAGYRRKVTTEGGAEKWEYLIFPAVWREVVCKGLDAKRAAQSLIAAGYLNSGRGGKASSFLKDPEHGKSVRVYTITDDIMGGDK</sequence>
<name>A0A2S3W307_9PROT</name>
<feature type="domain" description="DUF6371" evidence="3">
    <location>
        <begin position="123"/>
        <end position="187"/>
    </location>
</feature>
<dbReference type="InterPro" id="IPR009270">
    <property type="entry name" value="DUF927"/>
</dbReference>
<organism evidence="4 5">
    <name type="scientific">Novacetimonas maltaceti</name>
    <dbReference type="NCBI Taxonomy" id="1203393"/>
    <lineage>
        <taxon>Bacteria</taxon>
        <taxon>Pseudomonadati</taxon>
        <taxon>Pseudomonadota</taxon>
        <taxon>Alphaproteobacteria</taxon>
        <taxon>Acetobacterales</taxon>
        <taxon>Acetobacteraceae</taxon>
        <taxon>Novacetimonas</taxon>
    </lineage>
</organism>
<evidence type="ECO:0000256" key="1">
    <source>
        <dbReference type="SAM" id="MobiDB-lite"/>
    </source>
</evidence>
<gene>
    <name evidence="4" type="ORF">KMAL_11440</name>
</gene>
<comment type="caution">
    <text evidence="4">The sequence shown here is derived from an EMBL/GenBank/DDBJ whole genome shotgun (WGS) entry which is preliminary data.</text>
</comment>
<dbReference type="Proteomes" id="UP000237344">
    <property type="component" value="Unassembled WGS sequence"/>
</dbReference>
<accession>A0A2S3W307</accession>
<dbReference type="InterPro" id="IPR034154">
    <property type="entry name" value="TOPRIM_DnaG/twinkle"/>
</dbReference>
<reference evidence="4 5" key="1">
    <citation type="submission" date="2018-01" db="EMBL/GenBank/DDBJ databases">
        <title>Draft Genome Sequence of Komagataeibacter maltaceti LMG 1529, a Vinegar Producing Acetic Acid Bacterium Isolated from Malt Vinegar Brewery Acetifiers.</title>
        <authorList>
            <person name="Zhang Q."/>
            <person name="Hollensteiner J."/>
            <person name="Poehlein A."/>
            <person name="Daniel R."/>
        </authorList>
    </citation>
    <scope>NUCLEOTIDE SEQUENCE [LARGE SCALE GENOMIC DNA]</scope>
    <source>
        <strain evidence="4 5">LMG 1529</strain>
    </source>
</reference>
<feature type="compositionally biased region" description="Basic and acidic residues" evidence="1">
    <location>
        <begin position="754"/>
        <end position="765"/>
    </location>
</feature>
<dbReference type="CDD" id="cd01029">
    <property type="entry name" value="TOPRIM_primases"/>
    <property type="match status" value="1"/>
</dbReference>
<protein>
    <submittedName>
        <fullName evidence="4">Uncharacterized protein</fullName>
    </submittedName>
</protein>
<feature type="domain" description="DUF927" evidence="2">
    <location>
        <begin position="272"/>
        <end position="552"/>
    </location>
</feature>
<evidence type="ECO:0000259" key="2">
    <source>
        <dbReference type="Pfam" id="PF06048"/>
    </source>
</evidence>
<evidence type="ECO:0000313" key="4">
    <source>
        <dbReference type="EMBL" id="POF63236.1"/>
    </source>
</evidence>
<evidence type="ECO:0000313" key="5">
    <source>
        <dbReference type="Proteomes" id="UP000237344"/>
    </source>
</evidence>
<dbReference type="AlphaFoldDB" id="A0A2S3W307"/>
<dbReference type="RefSeq" id="WP_110094782.1">
    <property type="nucleotide sequence ID" value="NZ_NKUE01000011.1"/>
</dbReference>
<dbReference type="Pfam" id="PF06048">
    <property type="entry name" value="DUF927"/>
    <property type="match status" value="1"/>
</dbReference>
<dbReference type="InterPro" id="IPR045951">
    <property type="entry name" value="DUF6371"/>
</dbReference>